<keyword evidence="1" id="KW-0479">Metal-binding</keyword>
<evidence type="ECO:0000256" key="3">
    <source>
        <dbReference type="ARBA" id="ARBA00022771"/>
    </source>
</evidence>
<dbReference type="InterPro" id="IPR036236">
    <property type="entry name" value="Znf_C2H2_sf"/>
</dbReference>
<keyword evidence="3 5" id="KW-0863">Zinc-finger</keyword>
<keyword evidence="2" id="KW-0677">Repeat</keyword>
<sequence>MPRRKQLMPKPVKRDTSHSPTSPKRAKAESPAEPRETPTTEPLECQLCREKLATIAQLQAHTIQAHVHNTHCPARLPSFAAFASHMRSHMAPPPQLTPNLRCLICHSTFPDQASRQQHTRAHFATITTRLRCSQCPDVPFQTAAELSQHARESHLRVVHRCAVCQETYDTVDAFNAHFATHSNETEAPGCVVCDVAFDSEEVLTLHIHLVHDRENSTRAPLPFPLMPQFAVPPFDFGVAKSEAQNRRIHCSVCDIECEGEEALDEHRLMAHCKVLRGDHCSVCSSSMANSSDIVAHSHIHSVDGHLSCAVCRQTVRDETHLLLHAHFHLAMSKMPDENQPAEPENTQCFRCQEMILVTDFETHLLKHESTPECPYCTDDIKLNQLLEHITNDHPKATGAHRCIGCEQEFHFEVLLQHHQMMSLCRARSEGWPVGPAAMLANGNAFPKVQRCPVCGLSFNTVVRLDAHIRKHNSTNTRAVCQICGKGFESKDILHSHMLLHKENLETAARTST</sequence>
<dbReference type="PROSITE" id="PS50157">
    <property type="entry name" value="ZINC_FINGER_C2H2_2"/>
    <property type="match status" value="3"/>
</dbReference>
<name>A0AA36G486_9BILA</name>
<dbReference type="Gene3D" id="3.30.160.60">
    <property type="entry name" value="Classic Zinc Finger"/>
    <property type="match status" value="2"/>
</dbReference>
<evidence type="ECO:0000313" key="8">
    <source>
        <dbReference type="EMBL" id="CAJ0578402.1"/>
    </source>
</evidence>
<accession>A0AA36G486</accession>
<dbReference type="PROSITE" id="PS00028">
    <property type="entry name" value="ZINC_FINGER_C2H2_1"/>
    <property type="match status" value="8"/>
</dbReference>
<dbReference type="AlphaFoldDB" id="A0AA36G486"/>
<feature type="domain" description="C2H2-type" evidence="7">
    <location>
        <begin position="478"/>
        <end position="505"/>
    </location>
</feature>
<protein>
    <recommendedName>
        <fullName evidence="7">C2H2-type domain-containing protein</fullName>
    </recommendedName>
</protein>
<evidence type="ECO:0000256" key="2">
    <source>
        <dbReference type="ARBA" id="ARBA00022737"/>
    </source>
</evidence>
<evidence type="ECO:0000256" key="1">
    <source>
        <dbReference type="ARBA" id="ARBA00022723"/>
    </source>
</evidence>
<dbReference type="SUPFAM" id="SSF57667">
    <property type="entry name" value="beta-beta-alpha zinc fingers"/>
    <property type="match status" value="1"/>
</dbReference>
<dbReference type="EMBL" id="CATQJA010002653">
    <property type="protein sequence ID" value="CAJ0578402.1"/>
    <property type="molecule type" value="Genomic_DNA"/>
</dbReference>
<dbReference type="Pfam" id="PF00096">
    <property type="entry name" value="zf-C2H2"/>
    <property type="match status" value="1"/>
</dbReference>
<organism evidence="8 9">
    <name type="scientific">Mesorhabditis spiculigera</name>
    <dbReference type="NCBI Taxonomy" id="96644"/>
    <lineage>
        <taxon>Eukaryota</taxon>
        <taxon>Metazoa</taxon>
        <taxon>Ecdysozoa</taxon>
        <taxon>Nematoda</taxon>
        <taxon>Chromadorea</taxon>
        <taxon>Rhabditida</taxon>
        <taxon>Rhabditina</taxon>
        <taxon>Rhabditomorpha</taxon>
        <taxon>Rhabditoidea</taxon>
        <taxon>Rhabditidae</taxon>
        <taxon>Mesorhabditinae</taxon>
        <taxon>Mesorhabditis</taxon>
    </lineage>
</organism>
<evidence type="ECO:0000259" key="7">
    <source>
        <dbReference type="PROSITE" id="PS50157"/>
    </source>
</evidence>
<feature type="region of interest" description="Disordered" evidence="6">
    <location>
        <begin position="1"/>
        <end position="42"/>
    </location>
</feature>
<dbReference type="SMART" id="SM00355">
    <property type="entry name" value="ZnF_C2H2"/>
    <property type="match status" value="13"/>
</dbReference>
<proteinExistence type="predicted"/>
<evidence type="ECO:0000256" key="5">
    <source>
        <dbReference type="PROSITE-ProRule" id="PRU00042"/>
    </source>
</evidence>
<feature type="domain" description="C2H2-type" evidence="7">
    <location>
        <begin position="159"/>
        <end position="186"/>
    </location>
</feature>
<dbReference type="GO" id="GO:0008270">
    <property type="term" value="F:zinc ion binding"/>
    <property type="evidence" value="ECO:0007669"/>
    <property type="project" value="UniProtKB-KW"/>
</dbReference>
<keyword evidence="4" id="KW-0862">Zinc</keyword>
<dbReference type="PANTHER" id="PTHR24379">
    <property type="entry name" value="KRAB AND ZINC FINGER DOMAIN-CONTAINING"/>
    <property type="match status" value="1"/>
</dbReference>
<evidence type="ECO:0000256" key="6">
    <source>
        <dbReference type="SAM" id="MobiDB-lite"/>
    </source>
</evidence>
<feature type="compositionally biased region" description="Basic and acidic residues" evidence="6">
    <location>
        <begin position="26"/>
        <end position="38"/>
    </location>
</feature>
<gene>
    <name evidence="8" type="ORF">MSPICULIGERA_LOCUS16660</name>
</gene>
<reference evidence="8" key="1">
    <citation type="submission" date="2023-06" db="EMBL/GenBank/DDBJ databases">
        <authorList>
            <person name="Delattre M."/>
        </authorList>
    </citation>
    <scope>NUCLEOTIDE SEQUENCE</scope>
    <source>
        <strain evidence="8">AF72</strain>
    </source>
</reference>
<evidence type="ECO:0000256" key="4">
    <source>
        <dbReference type="ARBA" id="ARBA00022833"/>
    </source>
</evidence>
<dbReference type="InterPro" id="IPR013087">
    <property type="entry name" value="Znf_C2H2_type"/>
</dbReference>
<feature type="non-terminal residue" evidence="8">
    <location>
        <position position="512"/>
    </location>
</feature>
<feature type="domain" description="C2H2-type" evidence="7">
    <location>
        <begin position="449"/>
        <end position="476"/>
    </location>
</feature>
<evidence type="ECO:0000313" key="9">
    <source>
        <dbReference type="Proteomes" id="UP001177023"/>
    </source>
</evidence>
<comment type="caution">
    <text evidence="8">The sequence shown here is derived from an EMBL/GenBank/DDBJ whole genome shotgun (WGS) entry which is preliminary data.</text>
</comment>
<dbReference type="Proteomes" id="UP001177023">
    <property type="component" value="Unassembled WGS sequence"/>
</dbReference>
<dbReference type="PANTHER" id="PTHR24379:SF121">
    <property type="entry name" value="C2H2-TYPE DOMAIN-CONTAINING PROTEIN"/>
    <property type="match status" value="1"/>
</dbReference>
<keyword evidence="9" id="KW-1185">Reference proteome</keyword>